<sequence length="618" mass="65781">MRLLTGLIAALALAAQAGAIPGVTIPFPDEAEDVADDSGEDATESGETDESGEGASADGDGQETADVAVEQTRIATPEILAGPHLTAAEYPAREIEDGQVARLIWSVRREEMDGTDIDGESERVVTLGPDFAFDPGGDAPILYDFAHNRRIALDLEARTMRNESFYGEIRQRLDTYFGLSQGGTLDDIPFGPEQSFDRFWLEAAMGLRRTPVTLSRETSNGMERVSRDGVVVFAFVTPDAAEAAEDAASEVVLELEPAGDAESGTDGDDTPEAEDDPLLDLLRGDDSEEDTDADTETTETAAVDDTDMPGPVSATTDTPEAAALEAHMPVFRRWMRHALPLHPDALSAMDGLDTIPARFELVVVSPASPDGRREIWTLERIEDAPATFPLPEDLSAEFGGRAVITARVVPAFEQALASADTDHTAAIVAEAEAYLDAGNYPAAYLAAYQESAHSTACSPQTTERPSCAIASRIVSAGLGNAEFEGFFDGIAAIATSRHAAAYEGVAPYLDMGGYAGAAANIIAANEVIAWTASGGEPPEDADPFAMLATALENDPAAPAAYWHLGQLLLTTGDRRAAWSLFDLGRVIDEDPFQPLLAQTYILEDRLRGLAPDFFLPLD</sequence>
<organism evidence="3 4">
    <name type="scientific">Hyphobacterium marinum</name>
    <dbReference type="NCBI Taxonomy" id="3116574"/>
    <lineage>
        <taxon>Bacteria</taxon>
        <taxon>Pseudomonadati</taxon>
        <taxon>Pseudomonadota</taxon>
        <taxon>Alphaproteobacteria</taxon>
        <taxon>Maricaulales</taxon>
        <taxon>Maricaulaceae</taxon>
        <taxon>Hyphobacterium</taxon>
    </lineage>
</organism>
<proteinExistence type="predicted"/>
<feature type="compositionally biased region" description="Acidic residues" evidence="1">
    <location>
        <begin position="257"/>
        <end position="278"/>
    </location>
</feature>
<dbReference type="EMBL" id="JAZDRO010000001">
    <property type="protein sequence ID" value="MEE2565912.1"/>
    <property type="molecule type" value="Genomic_DNA"/>
</dbReference>
<evidence type="ECO:0000256" key="1">
    <source>
        <dbReference type="SAM" id="MobiDB-lite"/>
    </source>
</evidence>
<keyword evidence="4" id="KW-1185">Reference proteome</keyword>
<protein>
    <recommendedName>
        <fullName evidence="5">Tetratricopeptide repeat protein</fullName>
    </recommendedName>
</protein>
<feature type="region of interest" description="Disordered" evidence="1">
    <location>
        <begin position="27"/>
        <end position="65"/>
    </location>
</feature>
<feature type="compositionally biased region" description="Acidic residues" evidence="1">
    <location>
        <begin position="29"/>
        <end position="52"/>
    </location>
</feature>
<gene>
    <name evidence="3" type="ORF">V0U35_04405</name>
</gene>
<name>A0ABU7LWJ5_9PROT</name>
<accession>A0ABU7LWJ5</accession>
<feature type="signal peptide" evidence="2">
    <location>
        <begin position="1"/>
        <end position="19"/>
    </location>
</feature>
<dbReference type="RefSeq" id="WP_330195441.1">
    <property type="nucleotide sequence ID" value="NZ_JAZDRO010000001.1"/>
</dbReference>
<feature type="region of interest" description="Disordered" evidence="1">
    <location>
        <begin position="257"/>
        <end position="316"/>
    </location>
</feature>
<evidence type="ECO:0000256" key="2">
    <source>
        <dbReference type="SAM" id="SignalP"/>
    </source>
</evidence>
<keyword evidence="2" id="KW-0732">Signal</keyword>
<feature type="chain" id="PRO_5047456444" description="Tetratricopeptide repeat protein" evidence="2">
    <location>
        <begin position="20"/>
        <end position="618"/>
    </location>
</feature>
<comment type="caution">
    <text evidence="3">The sequence shown here is derived from an EMBL/GenBank/DDBJ whole genome shotgun (WGS) entry which is preliminary data.</text>
</comment>
<evidence type="ECO:0008006" key="5">
    <source>
        <dbReference type="Google" id="ProtNLM"/>
    </source>
</evidence>
<evidence type="ECO:0000313" key="3">
    <source>
        <dbReference type="EMBL" id="MEE2565912.1"/>
    </source>
</evidence>
<feature type="compositionally biased region" description="Acidic residues" evidence="1">
    <location>
        <begin position="286"/>
        <end position="307"/>
    </location>
</feature>
<evidence type="ECO:0000313" key="4">
    <source>
        <dbReference type="Proteomes" id="UP001310692"/>
    </source>
</evidence>
<reference evidence="3 4" key="1">
    <citation type="submission" date="2024-01" db="EMBL/GenBank/DDBJ databases">
        <title>Hyphobacterium bacterium isolated from marine sediment.</title>
        <authorList>
            <person name="Zhao S."/>
        </authorList>
    </citation>
    <scope>NUCLEOTIDE SEQUENCE [LARGE SCALE GENOMIC DNA]</scope>
    <source>
        <strain evidence="3 4">Y60-23</strain>
    </source>
</reference>
<dbReference type="Proteomes" id="UP001310692">
    <property type="component" value="Unassembled WGS sequence"/>
</dbReference>